<feature type="region of interest" description="Disordered" evidence="2">
    <location>
        <begin position="325"/>
        <end position="353"/>
    </location>
</feature>
<feature type="transmembrane region" description="Helical" evidence="3">
    <location>
        <begin position="34"/>
        <end position="52"/>
    </location>
</feature>
<dbReference type="PROSITE" id="PS50828">
    <property type="entry name" value="SMR"/>
    <property type="match status" value="1"/>
</dbReference>
<gene>
    <name evidence="5" type="ORF">Clacol_000362</name>
</gene>
<dbReference type="EMBL" id="BPWL01000001">
    <property type="protein sequence ID" value="GJJ06173.1"/>
    <property type="molecule type" value="Genomic_DNA"/>
</dbReference>
<comment type="caution">
    <text evidence="5">The sequence shown here is derived from an EMBL/GenBank/DDBJ whole genome shotgun (WGS) entry which is preliminary data.</text>
</comment>
<dbReference type="Pfam" id="PF01713">
    <property type="entry name" value="Smr"/>
    <property type="match status" value="1"/>
</dbReference>
<keyword evidence="3" id="KW-1133">Transmembrane helix</keyword>
<dbReference type="Gene3D" id="3.30.1370.110">
    <property type="match status" value="1"/>
</dbReference>
<dbReference type="SUPFAM" id="SSF160443">
    <property type="entry name" value="SMR domain-like"/>
    <property type="match status" value="1"/>
</dbReference>
<keyword evidence="3" id="KW-0472">Membrane</keyword>
<dbReference type="InterPro" id="IPR053020">
    <property type="entry name" value="Smr_domain_protein"/>
</dbReference>
<evidence type="ECO:0000313" key="5">
    <source>
        <dbReference type="EMBL" id="GJJ06173.1"/>
    </source>
</evidence>
<sequence length="588" mass="65479">MSLATTAGVLSCLLCTRTIIITLFQEHDTFIRAISGLLAGILTVYLTAPPVFSHLSDGRKKHGHGHQIRIDYENITVALTSLLIYSFFDIVVNQHVIWVIFPLLGWTASSVLYSQSLNELVDHRETNHTDRHATQTRSKSDIITTQKNQNIIPKASVINESSSSRVFLVNRGVDAGFRPLANLANTRNNVRAIDSVTTTRTIKNRSPHVKFAESASRRITNRYNSIVELNPPTTAPPESVTSLPLTATNIRRISQSSKHLNDITEELALSENLTFHTAESTFSESESSETDSQYTLARTIQSGVSGSTTTKASLSHIQVGGESVLYEEPSNEELEEIPDELSSDGEEGSPSQDEVDNAVVLFDAVAQNGTTDYKPHLIPQDYISQTYVRVEKFVSVVDGAELGEQIEVIPEPQSGVYDKTELRNQKKYLENLLAYEPSVTSSSTSVRLSELEGNMRAIDRRAEEYRKQSLEAKKKISTLGEKRKNALKDQRSDEAFRIKCMMQEYQKEADRADKKAAKLYFRARNKPGTSTIDVHSLRKEEALKVVETALREVQLRGGHQLRVIVGQGLHSKNGRPVLKPSLISAFRA</sequence>
<feature type="compositionally biased region" description="Acidic residues" evidence="2">
    <location>
        <begin position="329"/>
        <end position="347"/>
    </location>
</feature>
<evidence type="ECO:0000313" key="6">
    <source>
        <dbReference type="Proteomes" id="UP001050691"/>
    </source>
</evidence>
<keyword evidence="1" id="KW-0175">Coiled coil</keyword>
<name>A0AAV4ZZ41_9AGAM</name>
<evidence type="ECO:0000256" key="1">
    <source>
        <dbReference type="SAM" id="Coils"/>
    </source>
</evidence>
<evidence type="ECO:0000256" key="3">
    <source>
        <dbReference type="SAM" id="Phobius"/>
    </source>
</evidence>
<accession>A0AAV4ZZ41</accession>
<evidence type="ECO:0000256" key="2">
    <source>
        <dbReference type="SAM" id="MobiDB-lite"/>
    </source>
</evidence>
<dbReference type="AlphaFoldDB" id="A0AAV4ZZ41"/>
<reference evidence="5" key="1">
    <citation type="submission" date="2021-10" db="EMBL/GenBank/DDBJ databases">
        <title>De novo Genome Assembly of Clathrus columnatus (Basidiomycota, Fungi) Using Illumina and Nanopore Sequence Data.</title>
        <authorList>
            <person name="Ogiso-Tanaka E."/>
            <person name="Itagaki H."/>
            <person name="Hosoya T."/>
            <person name="Hosaka K."/>
        </authorList>
    </citation>
    <scope>NUCLEOTIDE SEQUENCE</scope>
    <source>
        <strain evidence="5">MO-923</strain>
    </source>
</reference>
<dbReference type="PANTHER" id="PTHR47417">
    <property type="entry name" value="SMR DOMAIN-CONTAINING PROTEIN YPL199C"/>
    <property type="match status" value="1"/>
</dbReference>
<proteinExistence type="predicted"/>
<feature type="transmembrane region" description="Helical" evidence="3">
    <location>
        <begin position="72"/>
        <end position="90"/>
    </location>
</feature>
<organism evidence="5 6">
    <name type="scientific">Clathrus columnatus</name>
    <dbReference type="NCBI Taxonomy" id="1419009"/>
    <lineage>
        <taxon>Eukaryota</taxon>
        <taxon>Fungi</taxon>
        <taxon>Dikarya</taxon>
        <taxon>Basidiomycota</taxon>
        <taxon>Agaricomycotina</taxon>
        <taxon>Agaricomycetes</taxon>
        <taxon>Phallomycetidae</taxon>
        <taxon>Phallales</taxon>
        <taxon>Clathraceae</taxon>
        <taxon>Clathrus</taxon>
    </lineage>
</organism>
<evidence type="ECO:0000259" key="4">
    <source>
        <dbReference type="PROSITE" id="PS50828"/>
    </source>
</evidence>
<dbReference type="PANTHER" id="PTHR47417:SF1">
    <property type="entry name" value="SMR DOMAIN-CONTAINING PROTEIN YPL199C"/>
    <property type="match status" value="1"/>
</dbReference>
<feature type="coiled-coil region" evidence="1">
    <location>
        <begin position="448"/>
        <end position="475"/>
    </location>
</feature>
<keyword evidence="3" id="KW-0812">Transmembrane</keyword>
<protein>
    <recommendedName>
        <fullName evidence="4">Smr domain-containing protein</fullName>
    </recommendedName>
</protein>
<feature type="domain" description="Smr" evidence="4">
    <location>
        <begin position="532"/>
        <end position="588"/>
    </location>
</feature>
<keyword evidence="6" id="KW-1185">Reference proteome</keyword>
<dbReference type="InterPro" id="IPR002625">
    <property type="entry name" value="Smr_dom"/>
</dbReference>
<dbReference type="InterPro" id="IPR036063">
    <property type="entry name" value="Smr_dom_sf"/>
</dbReference>
<dbReference type="Proteomes" id="UP001050691">
    <property type="component" value="Unassembled WGS sequence"/>
</dbReference>